<protein>
    <submittedName>
        <fullName evidence="2">Uncharacterized protein</fullName>
    </submittedName>
</protein>
<keyword evidence="3" id="KW-1185">Reference proteome</keyword>
<organism evidence="2 3">
    <name type="scientific">Blautia caecimuris</name>
    <dbReference type="NCBI Taxonomy" id="1796615"/>
    <lineage>
        <taxon>Bacteria</taxon>
        <taxon>Bacillati</taxon>
        <taxon>Bacillota</taxon>
        <taxon>Clostridia</taxon>
        <taxon>Lachnospirales</taxon>
        <taxon>Lachnospiraceae</taxon>
        <taxon>Blautia</taxon>
    </lineage>
</organism>
<comment type="caution">
    <text evidence="2">The sequence shown here is derived from an EMBL/GenBank/DDBJ whole genome shotgun (WGS) entry which is preliminary data.</text>
</comment>
<keyword evidence="1" id="KW-0812">Transmembrane</keyword>
<feature type="transmembrane region" description="Helical" evidence="1">
    <location>
        <begin position="12"/>
        <end position="34"/>
    </location>
</feature>
<gene>
    <name evidence="2" type="ORF">ABID24_001246</name>
</gene>
<dbReference type="EMBL" id="JBEPMJ010000007">
    <property type="protein sequence ID" value="MET3750011.1"/>
    <property type="molecule type" value="Genomic_DNA"/>
</dbReference>
<keyword evidence="1" id="KW-1133">Transmembrane helix</keyword>
<accession>A0ABV2M0U3</accession>
<sequence length="79" mass="9643">MSKFEKVHKIITNLFLFNAHIELNISFLCVYYGFYCAKFDICTFIVIYQRSGRYSQEYRPVIFSEKYKNILTFFRRESI</sequence>
<name>A0ABV2M0U3_9FIRM</name>
<keyword evidence="1" id="KW-0472">Membrane</keyword>
<dbReference type="Proteomes" id="UP001549106">
    <property type="component" value="Unassembled WGS sequence"/>
</dbReference>
<evidence type="ECO:0000313" key="3">
    <source>
        <dbReference type="Proteomes" id="UP001549106"/>
    </source>
</evidence>
<reference evidence="2 3" key="1">
    <citation type="submission" date="2024-06" db="EMBL/GenBank/DDBJ databases">
        <title>Genomic Encyclopedia of Type Strains, Phase IV (KMG-IV): sequencing the most valuable type-strain genomes for metagenomic binning, comparative biology and taxonomic classification.</title>
        <authorList>
            <person name="Goeker M."/>
        </authorList>
    </citation>
    <scope>NUCLEOTIDE SEQUENCE [LARGE SCALE GENOMIC DNA]</scope>
    <source>
        <strain evidence="2 3">DSM 29492</strain>
    </source>
</reference>
<proteinExistence type="predicted"/>
<evidence type="ECO:0000313" key="2">
    <source>
        <dbReference type="EMBL" id="MET3750011.1"/>
    </source>
</evidence>
<evidence type="ECO:0000256" key="1">
    <source>
        <dbReference type="SAM" id="Phobius"/>
    </source>
</evidence>